<feature type="signal peptide" evidence="1">
    <location>
        <begin position="1"/>
        <end position="25"/>
    </location>
</feature>
<protein>
    <recommendedName>
        <fullName evidence="4">Alpha-L-fucosidase</fullName>
    </recommendedName>
</protein>
<dbReference type="RefSeq" id="WP_145420866.1">
    <property type="nucleotide sequence ID" value="NZ_CP036526.1"/>
</dbReference>
<name>A0A517P107_9BACT</name>
<dbReference type="PROSITE" id="PS51257">
    <property type="entry name" value="PROKAR_LIPOPROTEIN"/>
    <property type="match status" value="1"/>
</dbReference>
<sequence length="530" mass="59146" precursor="true">MKKHNTILLVSLFACFLSTALTLPAQEVAEDPGETALPQTGDYYRADPASQPVKLRLNDLTTIVAARAKLDGAVFEGKGLTGQHGVAGFYSEKDQLTFYVDAPEADDYALSIILASPAGQTMEFKCGESVITTPSLKRTWRGSPKNWRQQVPGVLHLNEGVNQITFRLPESTVKPTKKNKELATHRDQGQFMLYSIELGTPSARHEQLERAKEIRGDSSWMVEGKYGLFIHFSANMYGWKGDKKRAEWFQESIDMFDVQHFADQVERTGAAWVNFTVTHQGFYWPGPNKAVDAVMPGRTTERDLLMEIVDELDSRGIATLFYLHSGYNGFEAAAWRDALAADYGAADVSKFNDNMVAILRECSLRYGKKIKGFGYIDGCLMHDYPLDPHWESWARAIKAGNPTAVIGFSSNQGPAVSPFSDLSTRDGGSSLAEFNSDLVGPGKQYGIIDPAWWCYMDTWIPKKPMSEKWGKGPRRPTKAYVQYFKKMAEKGVPVTINLSMTADVTDDHPIFNPKCMAVMEEVRKAIRGKE</sequence>
<dbReference type="SUPFAM" id="SSF49785">
    <property type="entry name" value="Galactose-binding domain-like"/>
    <property type="match status" value="1"/>
</dbReference>
<reference evidence="2 3" key="1">
    <citation type="submission" date="2019-02" db="EMBL/GenBank/DDBJ databases">
        <title>Deep-cultivation of Planctomycetes and their phenomic and genomic characterization uncovers novel biology.</title>
        <authorList>
            <person name="Wiegand S."/>
            <person name="Jogler M."/>
            <person name="Boedeker C."/>
            <person name="Pinto D."/>
            <person name="Vollmers J."/>
            <person name="Rivas-Marin E."/>
            <person name="Kohn T."/>
            <person name="Peeters S.H."/>
            <person name="Heuer A."/>
            <person name="Rast P."/>
            <person name="Oberbeckmann S."/>
            <person name="Bunk B."/>
            <person name="Jeske O."/>
            <person name="Meyerdierks A."/>
            <person name="Storesund J.E."/>
            <person name="Kallscheuer N."/>
            <person name="Luecker S."/>
            <person name="Lage O.M."/>
            <person name="Pohl T."/>
            <person name="Merkel B.J."/>
            <person name="Hornburger P."/>
            <person name="Mueller R.-W."/>
            <person name="Bruemmer F."/>
            <person name="Labrenz M."/>
            <person name="Spormann A.M."/>
            <person name="Op den Camp H."/>
            <person name="Overmann J."/>
            <person name="Amann R."/>
            <person name="Jetten M.S.M."/>
            <person name="Mascher T."/>
            <person name="Medema M.H."/>
            <person name="Devos D.P."/>
            <person name="Kaster A.-K."/>
            <person name="Ovreas L."/>
            <person name="Rohde M."/>
            <person name="Galperin M.Y."/>
            <person name="Jogler C."/>
        </authorList>
    </citation>
    <scope>NUCLEOTIDE SEQUENCE [LARGE SCALE GENOMIC DNA]</scope>
    <source>
        <strain evidence="2 3">K23_9</strain>
    </source>
</reference>
<evidence type="ECO:0000313" key="3">
    <source>
        <dbReference type="Proteomes" id="UP000319817"/>
    </source>
</evidence>
<dbReference type="AlphaFoldDB" id="A0A517P107"/>
<accession>A0A517P107</accession>
<dbReference type="OrthoDB" id="225978at2"/>
<dbReference type="EMBL" id="CP036526">
    <property type="protein sequence ID" value="QDT13067.1"/>
    <property type="molecule type" value="Genomic_DNA"/>
</dbReference>
<keyword evidence="1" id="KW-0732">Signal</keyword>
<evidence type="ECO:0000256" key="1">
    <source>
        <dbReference type="SAM" id="SignalP"/>
    </source>
</evidence>
<dbReference type="Proteomes" id="UP000319817">
    <property type="component" value="Chromosome"/>
</dbReference>
<dbReference type="InterPro" id="IPR017853">
    <property type="entry name" value="GH"/>
</dbReference>
<feature type="chain" id="PRO_5022026794" description="Alpha-L-fucosidase" evidence="1">
    <location>
        <begin position="26"/>
        <end position="530"/>
    </location>
</feature>
<organism evidence="2 3">
    <name type="scientific">Stieleria marina</name>
    <dbReference type="NCBI Taxonomy" id="1930275"/>
    <lineage>
        <taxon>Bacteria</taxon>
        <taxon>Pseudomonadati</taxon>
        <taxon>Planctomycetota</taxon>
        <taxon>Planctomycetia</taxon>
        <taxon>Pirellulales</taxon>
        <taxon>Pirellulaceae</taxon>
        <taxon>Stieleria</taxon>
    </lineage>
</organism>
<proteinExistence type="predicted"/>
<evidence type="ECO:0000313" key="2">
    <source>
        <dbReference type="EMBL" id="QDT13067.1"/>
    </source>
</evidence>
<gene>
    <name evidence="2" type="ORF">K239x_50830</name>
</gene>
<dbReference type="SUPFAM" id="SSF51445">
    <property type="entry name" value="(Trans)glycosidases"/>
    <property type="match status" value="1"/>
</dbReference>
<keyword evidence="3" id="KW-1185">Reference proteome</keyword>
<evidence type="ECO:0008006" key="4">
    <source>
        <dbReference type="Google" id="ProtNLM"/>
    </source>
</evidence>
<dbReference type="Gene3D" id="2.60.120.260">
    <property type="entry name" value="Galactose-binding domain-like"/>
    <property type="match status" value="1"/>
</dbReference>
<dbReference type="Gene3D" id="3.20.20.80">
    <property type="entry name" value="Glycosidases"/>
    <property type="match status" value="1"/>
</dbReference>
<dbReference type="InterPro" id="IPR008979">
    <property type="entry name" value="Galactose-bd-like_sf"/>
</dbReference>